<comment type="caution">
    <text evidence="3">The sequence shown here is derived from an EMBL/GenBank/DDBJ whole genome shotgun (WGS) entry which is preliminary data.</text>
</comment>
<evidence type="ECO:0000256" key="1">
    <source>
        <dbReference type="SAM" id="MobiDB-lite"/>
    </source>
</evidence>
<feature type="domain" description="Fungal-type protein kinase" evidence="2">
    <location>
        <begin position="265"/>
        <end position="408"/>
    </location>
</feature>
<dbReference type="InterPro" id="IPR040976">
    <property type="entry name" value="Pkinase_fungal"/>
</dbReference>
<dbReference type="Gene3D" id="1.10.510.10">
    <property type="entry name" value="Transferase(Phosphotransferase) domain 1"/>
    <property type="match status" value="1"/>
</dbReference>
<evidence type="ECO:0000259" key="2">
    <source>
        <dbReference type="Pfam" id="PF17667"/>
    </source>
</evidence>
<dbReference type="AlphaFoldDB" id="A0A9W8JZ34"/>
<dbReference type="Proteomes" id="UP001148786">
    <property type="component" value="Unassembled WGS sequence"/>
</dbReference>
<dbReference type="SUPFAM" id="SSF56112">
    <property type="entry name" value="Protein kinase-like (PK-like)"/>
    <property type="match status" value="1"/>
</dbReference>
<feature type="region of interest" description="Disordered" evidence="1">
    <location>
        <begin position="121"/>
        <end position="143"/>
    </location>
</feature>
<evidence type="ECO:0000313" key="3">
    <source>
        <dbReference type="EMBL" id="KAJ3507602.1"/>
    </source>
</evidence>
<dbReference type="PANTHER" id="PTHR38248:SF2">
    <property type="entry name" value="FUNK1 11"/>
    <property type="match status" value="1"/>
</dbReference>
<name>A0A9W8JZ34_9AGAR</name>
<organism evidence="3 4">
    <name type="scientific">Agrocybe chaxingu</name>
    <dbReference type="NCBI Taxonomy" id="84603"/>
    <lineage>
        <taxon>Eukaryota</taxon>
        <taxon>Fungi</taxon>
        <taxon>Dikarya</taxon>
        <taxon>Basidiomycota</taxon>
        <taxon>Agaricomycotina</taxon>
        <taxon>Agaricomycetes</taxon>
        <taxon>Agaricomycetidae</taxon>
        <taxon>Agaricales</taxon>
        <taxon>Agaricineae</taxon>
        <taxon>Strophariaceae</taxon>
        <taxon>Agrocybe</taxon>
    </lineage>
</organism>
<sequence length="529" mass="58886">MSVVHQELEVELWGHGYAPVSVSDFVKNIWGLEASTLGTSLNTQCGLQEDALKQYENVYLNATSESAPHQPFHEIPATLPQDIYTTLEFDYATCSTLPIAATRSQYTTGLMSFVQSHSTTVNSSTSTKRPISQVDGANGSSKSKRARVLVRGDELEPTSNELDCLGDSRCHFTTGITIDGTTVALGRCGRSAIIRTVGFDSRSVADRGPQLLAASLFAFSRASMKQAGFDPFVRPFVNTTGRQLVLDSGIVMLDRLKLESWAPEMRKKEEEPVRDRVVNFLVSRPCHSIADASSIEEVQTILLDCLESHYHAYTTSGVLHYDISESNILLVYLEEFGKPVCGILSDFDLASEEDDKVFIPRTKTHYRKSTQSFTAKDLLIPPRKSTAPPLHYYRHDLESFFYFLICACTQYTFNTDSQGSRRVPTPPCLQLWNDQETAYMAKAAFYTDHGLEIVGDAILPHFAGVWNEWVTPLYRKVFKPAVALRPSRCDPGSKEYDSVTCNGMVTFEKFMAAIGVQPRPAKSLASRLE</sequence>
<gene>
    <name evidence="3" type="ORF">NLJ89_g6213</name>
</gene>
<evidence type="ECO:0000313" key="4">
    <source>
        <dbReference type="Proteomes" id="UP001148786"/>
    </source>
</evidence>
<dbReference type="EMBL" id="JANKHO010000644">
    <property type="protein sequence ID" value="KAJ3507602.1"/>
    <property type="molecule type" value="Genomic_DNA"/>
</dbReference>
<keyword evidence="4" id="KW-1185">Reference proteome</keyword>
<dbReference type="Pfam" id="PF17667">
    <property type="entry name" value="Pkinase_fungal"/>
    <property type="match status" value="1"/>
</dbReference>
<dbReference type="OrthoDB" id="5569250at2759"/>
<dbReference type="InterPro" id="IPR011009">
    <property type="entry name" value="Kinase-like_dom_sf"/>
</dbReference>
<proteinExistence type="predicted"/>
<reference evidence="3" key="1">
    <citation type="submission" date="2022-07" db="EMBL/GenBank/DDBJ databases">
        <title>Genome Sequence of Agrocybe chaxingu.</title>
        <authorList>
            <person name="Buettner E."/>
        </authorList>
    </citation>
    <scope>NUCLEOTIDE SEQUENCE</scope>
    <source>
        <strain evidence="3">MP-N11</strain>
    </source>
</reference>
<accession>A0A9W8JZ34</accession>
<dbReference type="PANTHER" id="PTHR38248">
    <property type="entry name" value="FUNK1 6"/>
    <property type="match status" value="1"/>
</dbReference>
<protein>
    <recommendedName>
        <fullName evidence="2">Fungal-type protein kinase domain-containing protein</fullName>
    </recommendedName>
</protein>